<gene>
    <name evidence="2" type="ORF">EHYA_00433</name>
</gene>
<proteinExistence type="predicted"/>
<feature type="region of interest" description="Disordered" evidence="1">
    <location>
        <begin position="294"/>
        <end position="317"/>
    </location>
</feature>
<sequence>MPSSVPTVRLFRRDDRDRLTDLVNAHVAAVVPGVSVSVNTVLDGLTRRPGEFVTDPWVAERVTLVAEHRRCVVAAAHLLRYRDDAEVGVDYRDASVVDWFVCRPDAERAADLLMRACLAQSARWDVRTRYADGALPAPGVYGLPRPWPHVRAVYERAGFHHTGDTEVVLIAEVADLRRAPADPSAQRLVVRRSVGECGTRPTALRGDRELGFIEVDTMLDRPERRARGGGLADIGNLHVAPDTDADDPTGHLLAHAAEWLHLAGTDRVLDYESAADTTSIARLTAAGFRELARTDRGWEHRPHTPFPRSAMSATGSS</sequence>
<keyword evidence="3" id="KW-1185">Reference proteome</keyword>
<evidence type="ECO:0000313" key="3">
    <source>
        <dbReference type="Proteomes" id="UP000286931"/>
    </source>
</evidence>
<dbReference type="Proteomes" id="UP000286931">
    <property type="component" value="Unassembled WGS sequence"/>
</dbReference>
<evidence type="ECO:0000313" key="2">
    <source>
        <dbReference type="EMBL" id="GCD92791.1"/>
    </source>
</evidence>
<protein>
    <submittedName>
        <fullName evidence="2">Uncharacterized protein</fullName>
    </submittedName>
</protein>
<comment type="caution">
    <text evidence="2">The sequence shown here is derived from an EMBL/GenBank/DDBJ whole genome shotgun (WGS) entry which is preliminary data.</text>
</comment>
<dbReference type="AlphaFoldDB" id="A0A401YDW3"/>
<accession>A0A401YDW3</accession>
<organism evidence="2 3">
    <name type="scientific">Embleya hyalina</name>
    <dbReference type="NCBI Taxonomy" id="516124"/>
    <lineage>
        <taxon>Bacteria</taxon>
        <taxon>Bacillati</taxon>
        <taxon>Actinomycetota</taxon>
        <taxon>Actinomycetes</taxon>
        <taxon>Kitasatosporales</taxon>
        <taxon>Streptomycetaceae</taxon>
        <taxon>Embleya</taxon>
    </lineage>
</organism>
<dbReference type="RefSeq" id="WP_126635116.1">
    <property type="nucleotide sequence ID" value="NZ_BIFH01000013.1"/>
</dbReference>
<name>A0A401YDW3_9ACTN</name>
<dbReference type="OrthoDB" id="4565089at2"/>
<evidence type="ECO:0000256" key="1">
    <source>
        <dbReference type="SAM" id="MobiDB-lite"/>
    </source>
</evidence>
<dbReference type="EMBL" id="BIFH01000013">
    <property type="protein sequence ID" value="GCD92791.1"/>
    <property type="molecule type" value="Genomic_DNA"/>
</dbReference>
<reference evidence="2 3" key="1">
    <citation type="submission" date="2018-12" db="EMBL/GenBank/DDBJ databases">
        <title>Draft genome sequence of Embleya hyalina NBRC 13850T.</title>
        <authorList>
            <person name="Komaki H."/>
            <person name="Hosoyama A."/>
            <person name="Kimura A."/>
            <person name="Ichikawa N."/>
            <person name="Tamura T."/>
        </authorList>
    </citation>
    <scope>NUCLEOTIDE SEQUENCE [LARGE SCALE GENOMIC DNA]</scope>
    <source>
        <strain evidence="2 3">NBRC 13850</strain>
    </source>
</reference>